<dbReference type="InterPro" id="IPR010982">
    <property type="entry name" value="Lambda_DNA-bd_dom_sf"/>
</dbReference>
<organism evidence="6 7">
    <name type="scientific">Bifidobacterium moraviense</name>
    <dbReference type="NCBI Taxonomy" id="2675323"/>
    <lineage>
        <taxon>Bacteria</taxon>
        <taxon>Bacillati</taxon>
        <taxon>Actinomycetota</taxon>
        <taxon>Actinomycetes</taxon>
        <taxon>Bifidobacteriales</taxon>
        <taxon>Bifidobacteriaceae</taxon>
        <taxon>Bifidobacterium</taxon>
    </lineage>
</organism>
<dbReference type="SUPFAM" id="SSF47413">
    <property type="entry name" value="lambda repressor-like DNA-binding domains"/>
    <property type="match status" value="1"/>
</dbReference>
<dbReference type="SMART" id="SM00354">
    <property type="entry name" value="HTH_LACI"/>
    <property type="match status" value="1"/>
</dbReference>
<keyword evidence="7" id="KW-1185">Reference proteome</keyword>
<feature type="compositionally biased region" description="Basic and acidic residues" evidence="4">
    <location>
        <begin position="31"/>
        <end position="43"/>
    </location>
</feature>
<keyword evidence="2" id="KW-0238">DNA-binding</keyword>
<proteinExistence type="predicted"/>
<dbReference type="GO" id="GO:0003700">
    <property type="term" value="F:DNA-binding transcription factor activity"/>
    <property type="evidence" value="ECO:0007669"/>
    <property type="project" value="TreeGrafter"/>
</dbReference>
<dbReference type="InterPro" id="IPR028082">
    <property type="entry name" value="Peripla_BP_I"/>
</dbReference>
<dbReference type="InterPro" id="IPR000843">
    <property type="entry name" value="HTH_LacI"/>
</dbReference>
<dbReference type="GO" id="GO:0000976">
    <property type="term" value="F:transcription cis-regulatory region binding"/>
    <property type="evidence" value="ECO:0007669"/>
    <property type="project" value="TreeGrafter"/>
</dbReference>
<dbReference type="InterPro" id="IPR046335">
    <property type="entry name" value="LacI/GalR-like_sensor"/>
</dbReference>
<dbReference type="Gene3D" id="3.40.50.2300">
    <property type="match status" value="2"/>
</dbReference>
<protein>
    <submittedName>
        <fullName evidence="6">LacI family transcriptional regulator</fullName>
    </submittedName>
</protein>
<keyword evidence="1" id="KW-0805">Transcription regulation</keyword>
<dbReference type="Pfam" id="PF13377">
    <property type="entry name" value="Peripla_BP_3"/>
    <property type="match status" value="1"/>
</dbReference>
<reference evidence="6 7" key="1">
    <citation type="submission" date="2020-02" db="EMBL/GenBank/DDBJ databases">
        <title>Characterization of phylogenetic diversity of novel bifidobacterial species isolated in Czech ZOOs.</title>
        <authorList>
            <person name="Lugli G.A."/>
            <person name="Vera N.B."/>
            <person name="Ventura M."/>
        </authorList>
    </citation>
    <scope>NUCLEOTIDE SEQUENCE [LARGE SCALE GENOMIC DNA]</scope>
    <source>
        <strain evidence="6 7">DSM 109958</strain>
    </source>
</reference>
<dbReference type="Proteomes" id="UP000588277">
    <property type="component" value="Unassembled WGS sequence"/>
</dbReference>
<gene>
    <name evidence="6" type="ORF">G1C96_0764</name>
</gene>
<dbReference type="PROSITE" id="PS50932">
    <property type="entry name" value="HTH_LACI_2"/>
    <property type="match status" value="1"/>
</dbReference>
<evidence type="ECO:0000256" key="4">
    <source>
        <dbReference type="SAM" id="MobiDB-lite"/>
    </source>
</evidence>
<dbReference type="PANTHER" id="PTHR30146">
    <property type="entry name" value="LACI-RELATED TRANSCRIPTIONAL REPRESSOR"/>
    <property type="match status" value="1"/>
</dbReference>
<evidence type="ECO:0000256" key="3">
    <source>
        <dbReference type="ARBA" id="ARBA00023163"/>
    </source>
</evidence>
<accession>A0A7Y0HY85</accession>
<dbReference type="SUPFAM" id="SSF53822">
    <property type="entry name" value="Periplasmic binding protein-like I"/>
    <property type="match status" value="1"/>
</dbReference>
<name>A0A7Y0HY85_9BIFI</name>
<evidence type="ECO:0000313" key="6">
    <source>
        <dbReference type="EMBL" id="NMN00187.1"/>
    </source>
</evidence>
<feature type="region of interest" description="Disordered" evidence="4">
    <location>
        <begin position="31"/>
        <end position="59"/>
    </location>
</feature>
<dbReference type="CDD" id="cd01392">
    <property type="entry name" value="HTH_LacI"/>
    <property type="match status" value="1"/>
</dbReference>
<evidence type="ECO:0000259" key="5">
    <source>
        <dbReference type="PROSITE" id="PS50932"/>
    </source>
</evidence>
<feature type="domain" description="HTH lacI-type" evidence="5">
    <location>
        <begin position="62"/>
        <end position="110"/>
    </location>
</feature>
<sequence>MVQNHGARRTCVHLIYMYMRWMRMRDERCADDGQRAGDGRRAEGSAMTDGEERAGSEDRRRVTIRDVAREVGVSPSTVSRAFARPGRVSAETARRIREVSDRLGYRVDAISSYDPAGGLTDQIAIVVSDLANPIFADYVKAAQHRCLELGYGLLVIDSEETGAIEKNAVELARPHVDGIILGSSRRSDSAIRKLAETKPVIVLNRSIRGVKSIIGNVQTGLEEAVSHLVQLGHADITYISGPQSSWQEGTRWRIMTALCSVHGIRLRRIPSDSPSFAGGYRCAEAFLRNPTTAVVAFNDMIAIGFIAALRAQHVSVPGQVSVVGIDDIPVSSLVTPALTSVRMPRRETAAAAVDELVGRLRRIKAHEGMRPLVVDSTFVVRASTAQVSR</sequence>
<feature type="compositionally biased region" description="Basic and acidic residues" evidence="4">
    <location>
        <begin position="50"/>
        <end position="59"/>
    </location>
</feature>
<comment type="caution">
    <text evidence="6">The sequence shown here is derived from an EMBL/GenBank/DDBJ whole genome shotgun (WGS) entry which is preliminary data.</text>
</comment>
<evidence type="ECO:0000256" key="2">
    <source>
        <dbReference type="ARBA" id="ARBA00023125"/>
    </source>
</evidence>
<dbReference type="Pfam" id="PF00356">
    <property type="entry name" value="LacI"/>
    <property type="match status" value="1"/>
</dbReference>
<dbReference type="AlphaFoldDB" id="A0A7Y0HY85"/>
<dbReference type="CDD" id="cd06267">
    <property type="entry name" value="PBP1_LacI_sugar_binding-like"/>
    <property type="match status" value="1"/>
</dbReference>
<dbReference type="PANTHER" id="PTHR30146:SF109">
    <property type="entry name" value="HTH-TYPE TRANSCRIPTIONAL REGULATOR GALS"/>
    <property type="match status" value="1"/>
</dbReference>
<keyword evidence="3" id="KW-0804">Transcription</keyword>
<dbReference type="Gene3D" id="1.10.260.40">
    <property type="entry name" value="lambda repressor-like DNA-binding domains"/>
    <property type="match status" value="1"/>
</dbReference>
<dbReference type="EMBL" id="JAAIIH010000002">
    <property type="protein sequence ID" value="NMN00187.1"/>
    <property type="molecule type" value="Genomic_DNA"/>
</dbReference>
<evidence type="ECO:0000313" key="7">
    <source>
        <dbReference type="Proteomes" id="UP000588277"/>
    </source>
</evidence>
<evidence type="ECO:0000256" key="1">
    <source>
        <dbReference type="ARBA" id="ARBA00023015"/>
    </source>
</evidence>